<evidence type="ECO:0000256" key="1">
    <source>
        <dbReference type="SAM" id="Coils"/>
    </source>
</evidence>
<sequence>MASVENTPVRSDAWTPEDDERLAQLVLRHIRTGSTQLKAFEEAAEQLGRTAAACGYRWNGVIRKRYRDEIEAAKAERKALHTKVQTQKSAASTASMQEVIRFLQTYDEQYQRLREYVAAIEREKAELEAKVHALESQLRAGGPELPLSPEQLEEDSRALFAIMERARKLLAENRSAGT</sequence>
<dbReference type="RefSeq" id="WP_283203292.1">
    <property type="nucleotide sequence ID" value="NZ_JASGCB010000007.1"/>
</dbReference>
<dbReference type="InterPro" id="IPR001005">
    <property type="entry name" value="SANT/Myb"/>
</dbReference>
<evidence type="ECO:0000313" key="4">
    <source>
        <dbReference type="Proteomes" id="UP001529245"/>
    </source>
</evidence>
<keyword evidence="1" id="KW-0175">Coiled coil</keyword>
<dbReference type="SMART" id="SM00717">
    <property type="entry name" value="SANT"/>
    <property type="match status" value="1"/>
</dbReference>
<dbReference type="PANTHER" id="PTHR41302:SF2">
    <property type="entry name" value="PRESPORE SPECIFIC TRANSCRIPTIONAL ACTIVATOR RSFA"/>
    <property type="match status" value="1"/>
</dbReference>
<dbReference type="PROSITE" id="PS50090">
    <property type="entry name" value="MYB_LIKE"/>
    <property type="match status" value="1"/>
</dbReference>
<dbReference type="SUPFAM" id="SSF46689">
    <property type="entry name" value="Homeodomain-like"/>
    <property type="match status" value="1"/>
</dbReference>
<name>A0ABT6XXC6_ALISE</name>
<dbReference type="EMBL" id="JASGCB010000007">
    <property type="protein sequence ID" value="MDI9259751.1"/>
    <property type="molecule type" value="Genomic_DNA"/>
</dbReference>
<evidence type="ECO:0000259" key="2">
    <source>
        <dbReference type="PROSITE" id="PS50090"/>
    </source>
</evidence>
<gene>
    <name evidence="3" type="ORF">QID03_06075</name>
</gene>
<dbReference type="PANTHER" id="PTHR41302">
    <property type="entry name" value="PRESPORE-SPECIFIC TRANSCRIPTIONAL REGULATOR RSFA-RELATED"/>
    <property type="match status" value="1"/>
</dbReference>
<protein>
    <submittedName>
        <fullName evidence="3">RsfA family transcriptional regulator</fullName>
    </submittedName>
</protein>
<dbReference type="InterPro" id="IPR009057">
    <property type="entry name" value="Homeodomain-like_sf"/>
</dbReference>
<organism evidence="3 4">
    <name type="scientific">Alicyclobacillus sendaiensis PA2</name>
    <dbReference type="NCBI Taxonomy" id="3029425"/>
    <lineage>
        <taxon>Bacteria</taxon>
        <taxon>Bacillati</taxon>
        <taxon>Bacillota</taxon>
        <taxon>Bacilli</taxon>
        <taxon>Bacillales</taxon>
        <taxon>Alicyclobacillaceae</taxon>
        <taxon>Alicyclobacillus</taxon>
    </lineage>
</organism>
<proteinExistence type="predicted"/>
<dbReference type="Proteomes" id="UP001529245">
    <property type="component" value="Unassembled WGS sequence"/>
</dbReference>
<evidence type="ECO:0000313" key="3">
    <source>
        <dbReference type="EMBL" id="MDI9259751.1"/>
    </source>
</evidence>
<feature type="domain" description="Myb-like" evidence="2">
    <location>
        <begin position="6"/>
        <end position="62"/>
    </location>
</feature>
<reference evidence="3 4" key="1">
    <citation type="submission" date="2023-04" db="EMBL/GenBank/DDBJ databases">
        <title>A. sendaiensis sub sp. chiapanensis a novel subspecie with specific adaptation in bacterial cell wall isolated from an active volcano.</title>
        <authorList>
            <person name="Alvarez Gutierrez P.E."/>
            <person name="Ortiz Cortes L.Y."/>
        </authorList>
    </citation>
    <scope>NUCLEOTIDE SEQUENCE [LARGE SCALE GENOMIC DNA]</scope>
    <source>
        <strain evidence="3 4">PA2</strain>
    </source>
</reference>
<dbReference type="Pfam" id="PF13921">
    <property type="entry name" value="Myb_DNA-bind_6"/>
    <property type="match status" value="1"/>
</dbReference>
<keyword evidence="4" id="KW-1185">Reference proteome</keyword>
<dbReference type="Gene3D" id="1.10.10.60">
    <property type="entry name" value="Homeodomain-like"/>
    <property type="match status" value="1"/>
</dbReference>
<feature type="coiled-coil region" evidence="1">
    <location>
        <begin position="63"/>
        <end position="137"/>
    </location>
</feature>
<comment type="caution">
    <text evidence="3">The sequence shown here is derived from an EMBL/GenBank/DDBJ whole genome shotgun (WGS) entry which is preliminary data.</text>
</comment>
<dbReference type="InterPro" id="IPR014243">
    <property type="entry name" value="RsfA-like"/>
</dbReference>
<dbReference type="NCBIfam" id="TIGR02894">
    <property type="entry name" value="DNA_bind_RsfA"/>
    <property type="match status" value="1"/>
</dbReference>
<accession>A0ABT6XXC6</accession>